<dbReference type="PANTHER" id="PTHR13878">
    <property type="entry name" value="GULONOLACTONE OXIDASE"/>
    <property type="match status" value="1"/>
</dbReference>
<keyword evidence="4" id="KW-0274">FAD</keyword>
<dbReference type="SUPFAM" id="SSF55103">
    <property type="entry name" value="FAD-linked oxidases, C-terminal domain"/>
    <property type="match status" value="1"/>
</dbReference>
<dbReference type="PROSITE" id="PS51387">
    <property type="entry name" value="FAD_PCMH"/>
    <property type="match status" value="1"/>
</dbReference>
<dbReference type="InterPro" id="IPR016170">
    <property type="entry name" value="Cytok_DH_C_sf"/>
</dbReference>
<dbReference type="GO" id="GO:0009690">
    <property type="term" value="P:cytokinin metabolic process"/>
    <property type="evidence" value="ECO:0007669"/>
    <property type="project" value="InterPro"/>
</dbReference>
<dbReference type="RefSeq" id="WP_058506614.1">
    <property type="nucleotide sequence ID" value="NZ_CAAAIK010000002.1"/>
</dbReference>
<proteinExistence type="inferred from homology"/>
<protein>
    <submittedName>
        <fullName evidence="7">Cytokinin oxidase</fullName>
        <ecNumber evidence="7">1.5.99.12</ecNumber>
    </submittedName>
</protein>
<dbReference type="InterPro" id="IPR016169">
    <property type="entry name" value="FAD-bd_PCMH_sub2"/>
</dbReference>
<dbReference type="SUPFAM" id="SSF56176">
    <property type="entry name" value="FAD-binding/transporter-associated domain-like"/>
    <property type="match status" value="1"/>
</dbReference>
<sequence length="463" mass="52285">MQPREWSSIQIRQCAKTGGQSLLSDERSRAFFGEDFGRLKQQLPAAAVVPANVDRLQDIVRYANQNKLPLTIRGNGLSQGGQALSISGGVVVHLQELNNVLDKREHSIWVEANATWSDLIKRSLKTSEIPYVVPYNAHLSIGGVLSAGGVGASSFRFGSATAHVNALEVVTANGEKQIVDANSPLFHACLGGQGRFGIITKAEIRLRICKKQVRTFFLSYLDKDNWLRDMKNLQEEVDYLEFFCTPAIQGARLTSKGRLPFAEWLYGLHIAIEYENEAPELENFVSKISPWKVSHVQEEDISSFLHRHDSRFQSMKLSGQWGLQHPWFECFLSGESLFSELQDLLAMLPVYYATVLQIVPIRKIEPTGFFMLPDTNDDIYAVMILNPGLPGFLIPGCLETIQLLDRRFLPGGGKRYLSGYLGENIPSHYWQQHFGEKYENWIKLKEEMDPNQIFCSHLHNGKQ</sequence>
<gene>
    <name evidence="7" type="ORF">Lqui_0494</name>
</gene>
<comment type="caution">
    <text evidence="7">The sequence shown here is derived from an EMBL/GenBank/DDBJ whole genome shotgun (WGS) entry which is preliminary data.</text>
</comment>
<dbReference type="Pfam" id="PF01565">
    <property type="entry name" value="FAD_binding_4"/>
    <property type="match status" value="1"/>
</dbReference>
<dbReference type="GO" id="GO:0071949">
    <property type="term" value="F:FAD binding"/>
    <property type="evidence" value="ECO:0007669"/>
    <property type="project" value="InterPro"/>
</dbReference>
<dbReference type="Pfam" id="PF09265">
    <property type="entry name" value="Cytokin-bind"/>
    <property type="match status" value="1"/>
</dbReference>
<accession>A0A0W0Y4R6</accession>
<keyword evidence="8" id="KW-1185">Reference proteome</keyword>
<dbReference type="Proteomes" id="UP000054618">
    <property type="component" value="Unassembled WGS sequence"/>
</dbReference>
<evidence type="ECO:0000259" key="6">
    <source>
        <dbReference type="PROSITE" id="PS51387"/>
    </source>
</evidence>
<evidence type="ECO:0000256" key="2">
    <source>
        <dbReference type="ARBA" id="ARBA00005466"/>
    </source>
</evidence>
<dbReference type="EC" id="1.5.99.12" evidence="7"/>
<comment type="cofactor">
    <cofactor evidence="1">
        <name>FAD</name>
        <dbReference type="ChEBI" id="CHEBI:57692"/>
    </cofactor>
</comment>
<dbReference type="Gene3D" id="3.30.43.10">
    <property type="entry name" value="Uridine Diphospho-n-acetylenolpyruvylglucosamine Reductase, domain 2"/>
    <property type="match status" value="1"/>
</dbReference>
<dbReference type="InterPro" id="IPR006094">
    <property type="entry name" value="Oxid_FAD_bind_N"/>
</dbReference>
<dbReference type="PANTHER" id="PTHR13878:SF53">
    <property type="entry name" value="CYTOKININ DEHYDROGENASE 6"/>
    <property type="match status" value="1"/>
</dbReference>
<dbReference type="InterPro" id="IPR050432">
    <property type="entry name" value="FAD-linked_Oxidoreductases_BP"/>
</dbReference>
<dbReference type="InterPro" id="IPR015345">
    <property type="entry name" value="Cytokinin_DH_FAD/cytokin-bd"/>
</dbReference>
<reference evidence="7 8" key="1">
    <citation type="submission" date="2015-11" db="EMBL/GenBank/DDBJ databases">
        <title>Genomic analysis of 38 Legionella species identifies large and diverse effector repertoires.</title>
        <authorList>
            <person name="Burstein D."/>
            <person name="Amaro F."/>
            <person name="Zusman T."/>
            <person name="Lifshitz Z."/>
            <person name="Cohen O."/>
            <person name="Gilbert J.A."/>
            <person name="Pupko T."/>
            <person name="Shuman H.A."/>
            <person name="Segal G."/>
        </authorList>
    </citation>
    <scope>NUCLEOTIDE SEQUENCE [LARGE SCALE GENOMIC DNA]</scope>
    <source>
        <strain evidence="7 8">CDC#1442-AUS-E</strain>
    </source>
</reference>
<dbReference type="EMBL" id="LNYS01000006">
    <property type="protein sequence ID" value="KTD51650.1"/>
    <property type="molecule type" value="Genomic_DNA"/>
</dbReference>
<dbReference type="InterPro" id="IPR016167">
    <property type="entry name" value="FAD-bd_PCMH_sub1"/>
</dbReference>
<dbReference type="Gene3D" id="3.30.465.10">
    <property type="match status" value="1"/>
</dbReference>
<dbReference type="OrthoDB" id="6278354at2"/>
<dbReference type="InterPro" id="IPR016166">
    <property type="entry name" value="FAD-bd_PCMH"/>
</dbReference>
<comment type="similarity">
    <text evidence="2">Belongs to the oxygen-dependent FAD-linked oxidoreductase family.</text>
</comment>
<dbReference type="PATRIC" id="fig|45073.5.peg.524"/>
<feature type="domain" description="FAD-binding PCMH-type" evidence="6">
    <location>
        <begin position="40"/>
        <end position="209"/>
    </location>
</feature>
<dbReference type="GO" id="GO:0019139">
    <property type="term" value="F:cytokinin dehydrogenase activity"/>
    <property type="evidence" value="ECO:0007669"/>
    <property type="project" value="UniProtKB-EC"/>
</dbReference>
<evidence type="ECO:0000256" key="4">
    <source>
        <dbReference type="ARBA" id="ARBA00022827"/>
    </source>
</evidence>
<keyword evidence="3" id="KW-0285">Flavoprotein</keyword>
<organism evidence="7 8">
    <name type="scientific">Legionella quinlivanii</name>
    <dbReference type="NCBI Taxonomy" id="45073"/>
    <lineage>
        <taxon>Bacteria</taxon>
        <taxon>Pseudomonadati</taxon>
        <taxon>Pseudomonadota</taxon>
        <taxon>Gammaproteobacteria</taxon>
        <taxon>Legionellales</taxon>
        <taxon>Legionellaceae</taxon>
        <taxon>Legionella</taxon>
    </lineage>
</organism>
<evidence type="ECO:0000256" key="3">
    <source>
        <dbReference type="ARBA" id="ARBA00022630"/>
    </source>
</evidence>
<dbReference type="Gene3D" id="3.40.462.10">
    <property type="entry name" value="FAD-linked oxidases, C-terminal domain"/>
    <property type="match status" value="1"/>
</dbReference>
<evidence type="ECO:0000256" key="1">
    <source>
        <dbReference type="ARBA" id="ARBA00001974"/>
    </source>
</evidence>
<dbReference type="InterPro" id="IPR016164">
    <property type="entry name" value="FAD-linked_Oxase-like_C"/>
</dbReference>
<dbReference type="AlphaFoldDB" id="A0A0W0Y4R6"/>
<keyword evidence="5 7" id="KW-0560">Oxidoreductase</keyword>
<evidence type="ECO:0000313" key="7">
    <source>
        <dbReference type="EMBL" id="KTD51650.1"/>
    </source>
</evidence>
<name>A0A0W0Y4R6_9GAMM</name>
<dbReference type="STRING" id="45073.Lqui_0494"/>
<dbReference type="InterPro" id="IPR036318">
    <property type="entry name" value="FAD-bd_PCMH-like_sf"/>
</dbReference>
<evidence type="ECO:0000256" key="5">
    <source>
        <dbReference type="ARBA" id="ARBA00023002"/>
    </source>
</evidence>
<evidence type="ECO:0000313" key="8">
    <source>
        <dbReference type="Proteomes" id="UP000054618"/>
    </source>
</evidence>